<dbReference type="OMA" id="QSAGNCH"/>
<dbReference type="Pfam" id="PF14529">
    <property type="entry name" value="Exo_endo_phos_2"/>
    <property type="match status" value="1"/>
</dbReference>
<feature type="domain" description="Endonuclease/exonuclease/phosphatase" evidence="2">
    <location>
        <begin position="112"/>
        <end position="211"/>
    </location>
</feature>
<dbReference type="InParanoid" id="A7SMJ2"/>
<evidence type="ECO:0000313" key="3">
    <source>
        <dbReference type="EMBL" id="EDO35066.1"/>
    </source>
</evidence>
<keyword evidence="1" id="KW-0732">Signal</keyword>
<dbReference type="AlphaFoldDB" id="A7SMJ2"/>
<dbReference type="PANTHER" id="PTHR33395:SF22">
    <property type="entry name" value="REVERSE TRANSCRIPTASE DOMAIN-CONTAINING PROTEIN"/>
    <property type="match status" value="1"/>
</dbReference>
<proteinExistence type="predicted"/>
<evidence type="ECO:0000313" key="4">
    <source>
        <dbReference type="Proteomes" id="UP000001593"/>
    </source>
</evidence>
<feature type="signal peptide" evidence="1">
    <location>
        <begin position="1"/>
        <end position="27"/>
    </location>
</feature>
<dbReference type="PANTHER" id="PTHR33395">
    <property type="entry name" value="TRANSCRIPTASE, PUTATIVE-RELATED-RELATED"/>
    <property type="match status" value="1"/>
</dbReference>
<dbReference type="SUPFAM" id="SSF56219">
    <property type="entry name" value="DNase I-like"/>
    <property type="match status" value="1"/>
</dbReference>
<dbReference type="InterPro" id="IPR036691">
    <property type="entry name" value="Endo/exonu/phosph_ase_sf"/>
</dbReference>
<keyword evidence="4" id="KW-1185">Reference proteome</keyword>
<evidence type="ECO:0000256" key="1">
    <source>
        <dbReference type="SAM" id="SignalP"/>
    </source>
</evidence>
<dbReference type="HOGENOM" id="CLU_1397866_0_0_1"/>
<dbReference type="PhylomeDB" id="A7SMJ2"/>
<protein>
    <recommendedName>
        <fullName evidence="2">Endonuclease/exonuclease/phosphatase domain-containing protein</fullName>
    </recommendedName>
</protein>
<accession>A7SMJ2</accession>
<name>A7SMJ2_NEMVE</name>
<feature type="chain" id="PRO_5002712943" description="Endonuclease/exonuclease/phosphatase domain-containing protein" evidence="1">
    <location>
        <begin position="28"/>
        <end position="215"/>
    </location>
</feature>
<gene>
    <name evidence="3" type="ORF">NEMVEDRAFT_v1g214557</name>
</gene>
<sequence length="215" mass="23875">MAAMKFIAPTVLFLLAVSLSLWSPNSPGKMDKQAKENKIDILFATETHLSSHVNSCEILPQNFLVYRKDRPSHKGGVLIEVNNNLVSIPRPDLDSDCEIIWCEVLSKKESILLGSYYRQESKGMDSLDALEVSLSKVVQSAGNCHIILTGDFNLPSIDWVTSNVPSGAKDVNLCKRLLDIAHDFHLEQLVHEPTRYGPTSANTLDLVFLSNLTLK</sequence>
<dbReference type="Proteomes" id="UP000001593">
    <property type="component" value="Unassembled WGS sequence"/>
</dbReference>
<dbReference type="Gene3D" id="3.60.10.10">
    <property type="entry name" value="Endonuclease/exonuclease/phosphatase"/>
    <property type="match status" value="1"/>
</dbReference>
<dbReference type="EMBL" id="DS469709">
    <property type="protein sequence ID" value="EDO35066.1"/>
    <property type="molecule type" value="Genomic_DNA"/>
</dbReference>
<dbReference type="InterPro" id="IPR005135">
    <property type="entry name" value="Endo/exonuclease/phosphatase"/>
</dbReference>
<evidence type="ECO:0000259" key="2">
    <source>
        <dbReference type="Pfam" id="PF14529"/>
    </source>
</evidence>
<organism evidence="3 4">
    <name type="scientific">Nematostella vectensis</name>
    <name type="common">Starlet sea anemone</name>
    <dbReference type="NCBI Taxonomy" id="45351"/>
    <lineage>
        <taxon>Eukaryota</taxon>
        <taxon>Metazoa</taxon>
        <taxon>Cnidaria</taxon>
        <taxon>Anthozoa</taxon>
        <taxon>Hexacorallia</taxon>
        <taxon>Actiniaria</taxon>
        <taxon>Edwardsiidae</taxon>
        <taxon>Nematostella</taxon>
    </lineage>
</organism>
<reference evidence="3 4" key="1">
    <citation type="journal article" date="2007" name="Science">
        <title>Sea anemone genome reveals ancestral eumetazoan gene repertoire and genomic organization.</title>
        <authorList>
            <person name="Putnam N.H."/>
            <person name="Srivastava M."/>
            <person name="Hellsten U."/>
            <person name="Dirks B."/>
            <person name="Chapman J."/>
            <person name="Salamov A."/>
            <person name="Terry A."/>
            <person name="Shapiro H."/>
            <person name="Lindquist E."/>
            <person name="Kapitonov V.V."/>
            <person name="Jurka J."/>
            <person name="Genikhovich G."/>
            <person name="Grigoriev I.V."/>
            <person name="Lucas S.M."/>
            <person name="Steele R.E."/>
            <person name="Finnerty J.R."/>
            <person name="Technau U."/>
            <person name="Martindale M.Q."/>
            <person name="Rokhsar D.S."/>
        </authorList>
    </citation>
    <scope>NUCLEOTIDE SEQUENCE [LARGE SCALE GENOMIC DNA]</scope>
    <source>
        <strain evidence="4">CH2 X CH6</strain>
    </source>
</reference>
<dbReference type="GO" id="GO:0003824">
    <property type="term" value="F:catalytic activity"/>
    <property type="evidence" value="ECO:0007669"/>
    <property type="project" value="InterPro"/>
</dbReference>